<keyword evidence="2" id="KW-1185">Reference proteome</keyword>
<gene>
    <name evidence="1" type="ORF">BOX15_Mlig016238g1</name>
</gene>
<dbReference type="OrthoDB" id="45518at2759"/>
<proteinExistence type="predicted"/>
<name>A0A267EK57_9PLAT</name>
<reference evidence="1 2" key="1">
    <citation type="submission" date="2017-06" db="EMBL/GenBank/DDBJ databases">
        <title>A platform for efficient transgenesis in Macrostomum lignano, a flatworm model organism for stem cell research.</title>
        <authorList>
            <person name="Berezikov E."/>
        </authorList>
    </citation>
    <scope>NUCLEOTIDE SEQUENCE [LARGE SCALE GENOMIC DNA]</scope>
    <source>
        <strain evidence="1">DV1</strain>
        <tissue evidence="1">Whole organism</tissue>
    </source>
</reference>
<comment type="caution">
    <text evidence="1">The sequence shown here is derived from an EMBL/GenBank/DDBJ whole genome shotgun (WGS) entry which is preliminary data.</text>
</comment>
<dbReference type="EMBL" id="NIVC01001990">
    <property type="protein sequence ID" value="PAA61878.1"/>
    <property type="molecule type" value="Genomic_DNA"/>
</dbReference>
<protein>
    <submittedName>
        <fullName evidence="1">Uncharacterized protein</fullName>
    </submittedName>
</protein>
<feature type="non-terminal residue" evidence="1">
    <location>
        <position position="67"/>
    </location>
</feature>
<organism evidence="1 2">
    <name type="scientific">Macrostomum lignano</name>
    <dbReference type="NCBI Taxonomy" id="282301"/>
    <lineage>
        <taxon>Eukaryota</taxon>
        <taxon>Metazoa</taxon>
        <taxon>Spiralia</taxon>
        <taxon>Lophotrochozoa</taxon>
        <taxon>Platyhelminthes</taxon>
        <taxon>Rhabditophora</taxon>
        <taxon>Macrostomorpha</taxon>
        <taxon>Macrostomida</taxon>
        <taxon>Macrostomidae</taxon>
        <taxon>Macrostomum</taxon>
    </lineage>
</organism>
<dbReference type="Proteomes" id="UP000215902">
    <property type="component" value="Unassembled WGS sequence"/>
</dbReference>
<accession>A0A267EK57</accession>
<evidence type="ECO:0000313" key="1">
    <source>
        <dbReference type="EMBL" id="PAA61878.1"/>
    </source>
</evidence>
<sequence>IFKFITKRTHMSWQYCAPQSDRGTEWEEILRKKGILDPHIKEDELAEVVDQTVEEKLAAAAASGKKV</sequence>
<evidence type="ECO:0000313" key="2">
    <source>
        <dbReference type="Proteomes" id="UP000215902"/>
    </source>
</evidence>
<dbReference type="AlphaFoldDB" id="A0A267EK57"/>
<feature type="non-terminal residue" evidence="1">
    <location>
        <position position="1"/>
    </location>
</feature>